<organism evidence="1 2">
    <name type="scientific">Pyrobaculum arsenaticum</name>
    <dbReference type="NCBI Taxonomy" id="121277"/>
    <lineage>
        <taxon>Archaea</taxon>
        <taxon>Thermoproteota</taxon>
        <taxon>Thermoprotei</taxon>
        <taxon>Thermoproteales</taxon>
        <taxon>Thermoproteaceae</taxon>
        <taxon>Pyrobaculum</taxon>
    </lineage>
</organism>
<dbReference type="Proteomes" id="UP000554766">
    <property type="component" value="Unassembled WGS sequence"/>
</dbReference>
<name>A0A7L4PA96_9CREN</name>
<accession>A0A7L4PA96</accession>
<comment type="caution">
    <text evidence="1">The sequence shown here is derived from an EMBL/GenBank/DDBJ whole genome shotgun (WGS) entry which is preliminary data.</text>
</comment>
<protein>
    <submittedName>
        <fullName evidence="1">Uncharacterized protein</fullName>
    </submittedName>
</protein>
<dbReference type="GeneID" id="5056349"/>
<keyword evidence="2" id="KW-1185">Reference proteome</keyword>
<gene>
    <name evidence="1" type="ORF">HC235_08100</name>
</gene>
<proteinExistence type="predicted"/>
<dbReference type="EMBL" id="JAAVJF010000003">
    <property type="protein sequence ID" value="NYR15895.1"/>
    <property type="molecule type" value="Genomic_DNA"/>
</dbReference>
<reference evidence="1 2" key="1">
    <citation type="journal article" date="2020" name="Nat. Commun.">
        <title>The structures of two archaeal type IV pili illuminate evolutionary relationships.</title>
        <authorList>
            <person name="Wang F."/>
            <person name="Baquero D.P."/>
            <person name="Su Z."/>
            <person name="Beltran L.C."/>
            <person name="Prangishvili D."/>
            <person name="Krupovic M."/>
            <person name="Egelman E.H."/>
        </authorList>
    </citation>
    <scope>NUCLEOTIDE SEQUENCE [LARGE SCALE GENOMIC DNA]</scope>
    <source>
        <strain evidence="1 2">2GA</strain>
    </source>
</reference>
<evidence type="ECO:0000313" key="2">
    <source>
        <dbReference type="Proteomes" id="UP000554766"/>
    </source>
</evidence>
<dbReference type="AlphaFoldDB" id="A0A7L4PA96"/>
<dbReference type="RefSeq" id="WP_011899818.1">
    <property type="nucleotide sequence ID" value="NZ_JAAVJF010000003.1"/>
</dbReference>
<evidence type="ECO:0000313" key="1">
    <source>
        <dbReference type="EMBL" id="NYR15895.1"/>
    </source>
</evidence>
<dbReference type="OMA" id="EIEYTVW"/>
<sequence length="64" mass="7162">MKQPLEPSYVDADIFRAVRDAPAVGRVKIKLGGEPAKAAGYVHYKVSVMMIRAVGEIEYTVWWP</sequence>